<sequence length="697" mass="74778">MNSITAFIVEMKRHKFAAPVFLIALLAMIMLPLPPILLDVLFTFNIVLALIVILVSVTARRPLDFSVFPTVILGTTLMRLALNVASTRVVLLKGHEGPDAAGHVIESFANVVIGGNFVVGLVVFVILMIINFIVVTKGAERISEVSARFTLDALPGKQMAIDADLNAGLVNQEQATQRRKDVAAEADFYGAMDGASKFVRGDAVASILILIINLVGGIAIGALMHDLPLGESFKVYALLTIGDGLVAQIPALLLSAAAAILVTRIGESGDLEQQVGGQLLAQPAVLFSAAGVMFVLGLVPGMPTLTFFVFAAVVAYVGWKLTKRVKAPDTAGVAAIEAALRDERAPELDWQALPVVQPVTVAVGYKLVAMIDRAQGEPLTKRIKGVRQSLSEQMGMLLPAIGVRDDLALRPSQYAISLSGTVVAEAEVMPEHLMAIPSPNVYGELDGIPGIEPAYGMAITWIAPEQKADALGLGYQVVEVSSAIATHASKVVREYMHELFRHEDVPAILERLTALSPKLAAALEKSLTHTQLLRVFRVLLGEGVSLKDIVVIATTLLDSSETTKDPILLAAEVRCALRRQIVSGMFGKKKDMPAFNLSAELENMLLGSLNQARQNGGGKVALDNYPIDPQLLSQLQINMPVAREQMKQQHTPPLLLVLPQVRPLLARYARLFAPGLHVLSYNEIPENRDVSIVGTVG</sequence>
<dbReference type="AlphaFoldDB" id="A0A1I1G4K4"/>
<dbReference type="PIRSF" id="PIRSF005419">
    <property type="entry name" value="FlhA"/>
    <property type="match status" value="1"/>
</dbReference>
<dbReference type="GO" id="GO:0009306">
    <property type="term" value="P:protein secretion"/>
    <property type="evidence" value="ECO:0007669"/>
    <property type="project" value="InterPro"/>
</dbReference>
<name>A0A1I1G4K4_9BURK</name>
<dbReference type="InterPro" id="IPR042193">
    <property type="entry name" value="FHIPEP_3"/>
</dbReference>
<feature type="transmembrane region" description="Helical" evidence="7">
    <location>
        <begin position="40"/>
        <end position="59"/>
    </location>
</feature>
<dbReference type="InterPro" id="IPR042196">
    <property type="entry name" value="FHIPEP_4"/>
</dbReference>
<evidence type="ECO:0000313" key="8">
    <source>
        <dbReference type="EMBL" id="SFC06524.1"/>
    </source>
</evidence>
<reference evidence="9" key="1">
    <citation type="submission" date="2016-10" db="EMBL/GenBank/DDBJ databases">
        <authorList>
            <person name="Varghese N."/>
            <person name="Submissions S."/>
        </authorList>
    </citation>
    <scope>NUCLEOTIDE SEQUENCE [LARGE SCALE GENOMIC DNA]</scope>
    <source>
        <strain evidence="9">CGMCC 1.12041</strain>
    </source>
</reference>
<accession>A0A1I1G4K4</accession>
<evidence type="ECO:0000256" key="1">
    <source>
        <dbReference type="ARBA" id="ARBA00004651"/>
    </source>
</evidence>
<gene>
    <name evidence="8" type="ORF">SAMN05216204_103193</name>
</gene>
<dbReference type="InterPro" id="IPR025505">
    <property type="entry name" value="FHIPEP_CS"/>
</dbReference>
<feature type="transmembrane region" description="Helical" evidence="7">
    <location>
        <begin position="111"/>
        <end position="134"/>
    </location>
</feature>
<dbReference type="InterPro" id="IPR001712">
    <property type="entry name" value="T3SS_FHIPEP"/>
</dbReference>
<keyword evidence="5 7" id="KW-1133">Transmembrane helix</keyword>
<keyword evidence="6 7" id="KW-0472">Membrane</keyword>
<evidence type="ECO:0000256" key="5">
    <source>
        <dbReference type="ARBA" id="ARBA00022989"/>
    </source>
</evidence>
<feature type="transmembrane region" description="Helical" evidence="7">
    <location>
        <begin position="245"/>
        <end position="263"/>
    </location>
</feature>
<dbReference type="EMBL" id="FOLD01000003">
    <property type="protein sequence ID" value="SFC06524.1"/>
    <property type="molecule type" value="Genomic_DNA"/>
</dbReference>
<dbReference type="OrthoDB" id="9759185at2"/>
<dbReference type="Gene3D" id="1.10.8.540">
    <property type="entry name" value="FHIPEP family, domain 3"/>
    <property type="match status" value="1"/>
</dbReference>
<dbReference type="RefSeq" id="WP_091871718.1">
    <property type="nucleotide sequence ID" value="NZ_FOLD01000003.1"/>
</dbReference>
<dbReference type="GO" id="GO:0005886">
    <property type="term" value="C:plasma membrane"/>
    <property type="evidence" value="ECO:0007669"/>
    <property type="project" value="UniProtKB-SubCell"/>
</dbReference>
<keyword evidence="8" id="KW-0282">Flagellum</keyword>
<proteinExistence type="inferred from homology"/>
<dbReference type="Gene3D" id="3.40.50.12790">
    <property type="entry name" value="FHIPEP family, domain 4"/>
    <property type="match status" value="1"/>
</dbReference>
<keyword evidence="4 7" id="KW-0812">Transmembrane</keyword>
<keyword evidence="8" id="KW-0966">Cell projection</keyword>
<keyword evidence="3" id="KW-1003">Cell membrane</keyword>
<dbReference type="PANTHER" id="PTHR30161">
    <property type="entry name" value="FLAGELLAR EXPORT PROTEIN, MEMBRANE FLHA SUBUNIT-RELATED"/>
    <property type="match status" value="1"/>
</dbReference>
<dbReference type="Proteomes" id="UP000198639">
    <property type="component" value="Unassembled WGS sequence"/>
</dbReference>
<evidence type="ECO:0000256" key="7">
    <source>
        <dbReference type="SAM" id="Phobius"/>
    </source>
</evidence>
<evidence type="ECO:0000256" key="3">
    <source>
        <dbReference type="ARBA" id="ARBA00022475"/>
    </source>
</evidence>
<dbReference type="InterPro" id="IPR042194">
    <property type="entry name" value="FHIPEP_1"/>
</dbReference>
<feature type="transmembrane region" description="Helical" evidence="7">
    <location>
        <begin position="16"/>
        <end position="34"/>
    </location>
</feature>
<protein>
    <submittedName>
        <fullName evidence="8">Flagellar biosynthesis protein FlhA</fullName>
    </submittedName>
</protein>
<keyword evidence="8" id="KW-0969">Cilium</keyword>
<comment type="subcellular location">
    <subcellularLocation>
        <location evidence="1">Cell membrane</location>
        <topology evidence="1">Multi-pass membrane protein</topology>
    </subcellularLocation>
</comment>
<dbReference type="GO" id="GO:0044780">
    <property type="term" value="P:bacterial-type flagellum assembly"/>
    <property type="evidence" value="ECO:0007669"/>
    <property type="project" value="TreeGrafter"/>
</dbReference>
<evidence type="ECO:0000313" key="9">
    <source>
        <dbReference type="Proteomes" id="UP000198639"/>
    </source>
</evidence>
<dbReference type="Pfam" id="PF00771">
    <property type="entry name" value="FHIPEP"/>
    <property type="match status" value="1"/>
</dbReference>
<dbReference type="PANTHER" id="PTHR30161:SF1">
    <property type="entry name" value="FLAGELLAR BIOSYNTHESIS PROTEIN FLHA-RELATED"/>
    <property type="match status" value="1"/>
</dbReference>
<dbReference type="STRING" id="1164594.SAMN05216204_103193"/>
<organism evidence="8 9">
    <name type="scientific">Massilia yuzhufengensis</name>
    <dbReference type="NCBI Taxonomy" id="1164594"/>
    <lineage>
        <taxon>Bacteria</taxon>
        <taxon>Pseudomonadati</taxon>
        <taxon>Pseudomonadota</taxon>
        <taxon>Betaproteobacteria</taxon>
        <taxon>Burkholderiales</taxon>
        <taxon>Oxalobacteraceae</taxon>
        <taxon>Telluria group</taxon>
        <taxon>Massilia</taxon>
    </lineage>
</organism>
<keyword evidence="9" id="KW-1185">Reference proteome</keyword>
<dbReference type="PRINTS" id="PR00949">
    <property type="entry name" value="TYPE3IMAPROT"/>
</dbReference>
<evidence type="ECO:0000256" key="4">
    <source>
        <dbReference type="ARBA" id="ARBA00022692"/>
    </source>
</evidence>
<evidence type="ECO:0000256" key="2">
    <source>
        <dbReference type="ARBA" id="ARBA00008835"/>
    </source>
</evidence>
<dbReference type="Gene3D" id="3.40.30.60">
    <property type="entry name" value="FHIPEP family, domain 1"/>
    <property type="match status" value="1"/>
</dbReference>
<feature type="transmembrane region" description="Helical" evidence="7">
    <location>
        <begin position="203"/>
        <end position="225"/>
    </location>
</feature>
<feature type="transmembrane region" description="Helical" evidence="7">
    <location>
        <begin position="71"/>
        <end position="91"/>
    </location>
</feature>
<feature type="transmembrane region" description="Helical" evidence="7">
    <location>
        <begin position="302"/>
        <end position="319"/>
    </location>
</feature>
<dbReference type="PROSITE" id="PS00994">
    <property type="entry name" value="FHIPEP"/>
    <property type="match status" value="1"/>
</dbReference>
<comment type="similarity">
    <text evidence="2">Belongs to the FHIPEP (flagella/HR/invasion proteins export pore) family.</text>
</comment>
<evidence type="ECO:0000256" key="6">
    <source>
        <dbReference type="ARBA" id="ARBA00023136"/>
    </source>
</evidence>